<dbReference type="Gene3D" id="1.10.10.60">
    <property type="entry name" value="Homeodomain-like"/>
    <property type="match status" value="2"/>
</dbReference>
<reference evidence="5" key="1">
    <citation type="submission" date="2019-08" db="EMBL/GenBank/DDBJ databases">
        <authorList>
            <person name="Kucharzyk K."/>
            <person name="Murdoch R.W."/>
            <person name="Higgins S."/>
            <person name="Loffler F."/>
        </authorList>
    </citation>
    <scope>NUCLEOTIDE SEQUENCE</scope>
</reference>
<dbReference type="InterPro" id="IPR009057">
    <property type="entry name" value="Homeodomain-like_sf"/>
</dbReference>
<evidence type="ECO:0000256" key="1">
    <source>
        <dbReference type="ARBA" id="ARBA00023015"/>
    </source>
</evidence>
<sequence>MSNNIQDRQDDLADTFQKLFISDKEALLTKAIEFLPYLIHVFAPDGTTVFVNEAVLKQYGITRSVLEETVIGKYNVLQDPSVAESFPSGALERAFAGETVYCQDVKIPLDILAQRYGVQDYDMEAMYQDITTFPIFDDAGKIAYVVGIQIVRRIYRGKEEIERAKETIETHWMDAFSADEASKAAGLSRTHFSRLFKKHTGMTPHEYYINFKIGKLKEKLSDANLSISQVFAACGLDYNGHFAKVFKEKTGFSPSQYRKSTHQD</sequence>
<gene>
    <name evidence="5" type="primary">rhaR_62</name>
    <name evidence="5" type="ORF">SDC9_64179</name>
</gene>
<comment type="caution">
    <text evidence="5">The sequence shown here is derived from an EMBL/GenBank/DDBJ whole genome shotgun (WGS) entry which is preliminary data.</text>
</comment>
<accession>A0A644XNL6</accession>
<dbReference type="PANTHER" id="PTHR43280:SF2">
    <property type="entry name" value="HTH-TYPE TRANSCRIPTIONAL REGULATOR EXSA"/>
    <property type="match status" value="1"/>
</dbReference>
<keyword evidence="1" id="KW-0805">Transcription regulation</keyword>
<feature type="domain" description="HTH araC/xylS-type" evidence="4">
    <location>
        <begin position="162"/>
        <end position="260"/>
    </location>
</feature>
<dbReference type="SUPFAM" id="SSF55785">
    <property type="entry name" value="PYP-like sensor domain (PAS domain)"/>
    <property type="match status" value="1"/>
</dbReference>
<keyword evidence="3" id="KW-0804">Transcription</keyword>
<evidence type="ECO:0000313" key="5">
    <source>
        <dbReference type="EMBL" id="MPM17780.1"/>
    </source>
</evidence>
<dbReference type="SUPFAM" id="SSF46689">
    <property type="entry name" value="Homeodomain-like"/>
    <property type="match status" value="2"/>
</dbReference>
<proteinExistence type="predicted"/>
<dbReference type="InterPro" id="IPR018060">
    <property type="entry name" value="HTH_AraC"/>
</dbReference>
<name>A0A644XNL6_9ZZZZ</name>
<evidence type="ECO:0000256" key="2">
    <source>
        <dbReference type="ARBA" id="ARBA00023125"/>
    </source>
</evidence>
<dbReference type="Pfam" id="PF12833">
    <property type="entry name" value="HTH_18"/>
    <property type="match status" value="1"/>
</dbReference>
<organism evidence="5">
    <name type="scientific">bioreactor metagenome</name>
    <dbReference type="NCBI Taxonomy" id="1076179"/>
    <lineage>
        <taxon>unclassified sequences</taxon>
        <taxon>metagenomes</taxon>
        <taxon>ecological metagenomes</taxon>
    </lineage>
</organism>
<dbReference type="GO" id="GO:0043565">
    <property type="term" value="F:sequence-specific DNA binding"/>
    <property type="evidence" value="ECO:0007669"/>
    <property type="project" value="InterPro"/>
</dbReference>
<evidence type="ECO:0000256" key="3">
    <source>
        <dbReference type="ARBA" id="ARBA00023163"/>
    </source>
</evidence>
<dbReference type="GO" id="GO:0003700">
    <property type="term" value="F:DNA-binding transcription factor activity"/>
    <property type="evidence" value="ECO:0007669"/>
    <property type="project" value="InterPro"/>
</dbReference>
<dbReference type="PROSITE" id="PS01124">
    <property type="entry name" value="HTH_ARAC_FAMILY_2"/>
    <property type="match status" value="1"/>
</dbReference>
<dbReference type="AlphaFoldDB" id="A0A644XNL6"/>
<keyword evidence="2" id="KW-0238">DNA-binding</keyword>
<evidence type="ECO:0000259" key="4">
    <source>
        <dbReference type="PROSITE" id="PS01124"/>
    </source>
</evidence>
<dbReference type="Gene3D" id="3.30.450.20">
    <property type="entry name" value="PAS domain"/>
    <property type="match status" value="1"/>
</dbReference>
<dbReference type="EMBL" id="VSSQ01002860">
    <property type="protein sequence ID" value="MPM17780.1"/>
    <property type="molecule type" value="Genomic_DNA"/>
</dbReference>
<dbReference type="InterPro" id="IPR035965">
    <property type="entry name" value="PAS-like_dom_sf"/>
</dbReference>
<dbReference type="SMART" id="SM00342">
    <property type="entry name" value="HTH_ARAC"/>
    <property type="match status" value="1"/>
</dbReference>
<dbReference type="PANTHER" id="PTHR43280">
    <property type="entry name" value="ARAC-FAMILY TRANSCRIPTIONAL REGULATOR"/>
    <property type="match status" value="1"/>
</dbReference>
<protein>
    <submittedName>
        <fullName evidence="5">HTH-type transcriptional activator RhaR</fullName>
    </submittedName>
</protein>